<dbReference type="Pfam" id="PF12802">
    <property type="entry name" value="MarR_2"/>
    <property type="match status" value="1"/>
</dbReference>
<dbReference type="RefSeq" id="WP_380619147.1">
    <property type="nucleotide sequence ID" value="NZ_JBHSDK010000010.1"/>
</dbReference>
<evidence type="ECO:0000313" key="3">
    <source>
        <dbReference type="Proteomes" id="UP001595823"/>
    </source>
</evidence>
<evidence type="ECO:0000259" key="1">
    <source>
        <dbReference type="PROSITE" id="PS50995"/>
    </source>
</evidence>
<evidence type="ECO:0000313" key="2">
    <source>
        <dbReference type="EMBL" id="MFC4334952.1"/>
    </source>
</evidence>
<dbReference type="Proteomes" id="UP001595823">
    <property type="component" value="Unassembled WGS sequence"/>
</dbReference>
<accession>A0ABV8TWU0</accession>
<feature type="domain" description="HTH marR-type" evidence="1">
    <location>
        <begin position="9"/>
        <end position="153"/>
    </location>
</feature>
<dbReference type="Gene3D" id="1.10.10.10">
    <property type="entry name" value="Winged helix-like DNA-binding domain superfamily/Winged helix DNA-binding domain"/>
    <property type="match status" value="1"/>
</dbReference>
<dbReference type="SMART" id="SM00347">
    <property type="entry name" value="HTH_MARR"/>
    <property type="match status" value="1"/>
</dbReference>
<dbReference type="PANTHER" id="PTHR33164:SF99">
    <property type="entry name" value="MARR FAMILY REGULATORY PROTEIN"/>
    <property type="match status" value="1"/>
</dbReference>
<dbReference type="InterPro" id="IPR036388">
    <property type="entry name" value="WH-like_DNA-bd_sf"/>
</dbReference>
<dbReference type="PROSITE" id="PS50995">
    <property type="entry name" value="HTH_MARR_2"/>
    <property type="match status" value="1"/>
</dbReference>
<organism evidence="2 3">
    <name type="scientific">Salininema proteolyticum</name>
    <dbReference type="NCBI Taxonomy" id="1607685"/>
    <lineage>
        <taxon>Bacteria</taxon>
        <taxon>Bacillati</taxon>
        <taxon>Actinomycetota</taxon>
        <taxon>Actinomycetes</taxon>
        <taxon>Glycomycetales</taxon>
        <taxon>Glycomycetaceae</taxon>
        <taxon>Salininema</taxon>
    </lineage>
</organism>
<comment type="caution">
    <text evidence="2">The sequence shown here is derived from an EMBL/GenBank/DDBJ whole genome shotgun (WGS) entry which is preliminary data.</text>
</comment>
<keyword evidence="3" id="KW-1185">Reference proteome</keyword>
<sequence length="153" mass="17031">MPAAAANPQIEFPTPLEQHWQGLRVLQWRIDETANRALQAEHGISLSEYNALAALVYSDDDGHLRQQFLADSVPLNQSSLSRLVGRLENLGLTERYMCPNDRRGVYTQVTKAGIAMVEAARSTYVGAVREMLGEMADDPVMTRSLSEVVRETD</sequence>
<dbReference type="PANTHER" id="PTHR33164">
    <property type="entry name" value="TRANSCRIPTIONAL REGULATOR, MARR FAMILY"/>
    <property type="match status" value="1"/>
</dbReference>
<dbReference type="PRINTS" id="PR00598">
    <property type="entry name" value="HTHMARR"/>
</dbReference>
<dbReference type="EMBL" id="JBHSDK010000010">
    <property type="protein sequence ID" value="MFC4334952.1"/>
    <property type="molecule type" value="Genomic_DNA"/>
</dbReference>
<dbReference type="InterPro" id="IPR039422">
    <property type="entry name" value="MarR/SlyA-like"/>
</dbReference>
<protein>
    <submittedName>
        <fullName evidence="2">MarR family winged helix-turn-helix transcriptional regulator</fullName>
    </submittedName>
</protein>
<dbReference type="InterPro" id="IPR000835">
    <property type="entry name" value="HTH_MarR-typ"/>
</dbReference>
<name>A0ABV8TWU0_9ACTN</name>
<dbReference type="SUPFAM" id="SSF46785">
    <property type="entry name" value="Winged helix' DNA-binding domain"/>
    <property type="match status" value="1"/>
</dbReference>
<proteinExistence type="predicted"/>
<gene>
    <name evidence="2" type="ORF">ACFPET_07060</name>
</gene>
<dbReference type="InterPro" id="IPR036390">
    <property type="entry name" value="WH_DNA-bd_sf"/>
</dbReference>
<reference evidence="3" key="1">
    <citation type="journal article" date="2019" name="Int. J. Syst. Evol. Microbiol.">
        <title>The Global Catalogue of Microorganisms (GCM) 10K type strain sequencing project: providing services to taxonomists for standard genome sequencing and annotation.</title>
        <authorList>
            <consortium name="The Broad Institute Genomics Platform"/>
            <consortium name="The Broad Institute Genome Sequencing Center for Infectious Disease"/>
            <person name="Wu L."/>
            <person name="Ma J."/>
        </authorList>
    </citation>
    <scope>NUCLEOTIDE SEQUENCE [LARGE SCALE GENOMIC DNA]</scope>
    <source>
        <strain evidence="3">IBRC-M 10908</strain>
    </source>
</reference>